<sequence length="61" mass="6976">MVAFCPFIIDRSLQLTFGFSHLALVESGRWVFDHAISQNIDFDSDPDFDLDHSNDLYVIAL</sequence>
<gene>
    <name evidence="1" type="ORF">DSCOOX_49720</name>
</gene>
<dbReference type="EMBL" id="AP021879">
    <property type="protein sequence ID" value="BBO91792.1"/>
    <property type="molecule type" value="Genomic_DNA"/>
</dbReference>
<dbReference type="Proteomes" id="UP000422108">
    <property type="component" value="Chromosome"/>
</dbReference>
<reference evidence="1 2" key="1">
    <citation type="submission" date="2019-11" db="EMBL/GenBank/DDBJ databases">
        <title>Comparative genomics of hydrocarbon-degrading Desulfosarcina strains.</title>
        <authorList>
            <person name="Watanabe M."/>
            <person name="Kojima H."/>
            <person name="Fukui M."/>
        </authorList>
    </citation>
    <scope>NUCLEOTIDE SEQUENCE [LARGE SCALE GENOMIC DNA]</scope>
    <source>
        <strain evidence="2">oXyS1</strain>
    </source>
</reference>
<dbReference type="AlphaFoldDB" id="A0A5K8AGG7"/>
<evidence type="ECO:0000313" key="2">
    <source>
        <dbReference type="Proteomes" id="UP000422108"/>
    </source>
</evidence>
<evidence type="ECO:0000313" key="1">
    <source>
        <dbReference type="EMBL" id="BBO91792.1"/>
    </source>
</evidence>
<name>A0A5K8AGG7_9BACT</name>
<proteinExistence type="predicted"/>
<organism evidence="1 2">
    <name type="scientific">Desulfosarcina ovata subsp. ovata</name>
    <dbReference type="NCBI Taxonomy" id="2752305"/>
    <lineage>
        <taxon>Bacteria</taxon>
        <taxon>Pseudomonadati</taxon>
        <taxon>Thermodesulfobacteriota</taxon>
        <taxon>Desulfobacteria</taxon>
        <taxon>Desulfobacterales</taxon>
        <taxon>Desulfosarcinaceae</taxon>
        <taxon>Desulfosarcina</taxon>
    </lineage>
</organism>
<keyword evidence="2" id="KW-1185">Reference proteome</keyword>
<protein>
    <submittedName>
        <fullName evidence="1">Uncharacterized protein</fullName>
    </submittedName>
</protein>
<accession>A0A5K8AGG7</accession>